<feature type="transmembrane region" description="Helical" evidence="7">
    <location>
        <begin position="38"/>
        <end position="57"/>
    </location>
</feature>
<comment type="similarity">
    <text evidence="2">Belongs to the CPA3 antiporters (TC 2.A.63) subunit C family.</text>
</comment>
<dbReference type="NCBIfam" id="NF009301">
    <property type="entry name" value="PRK12658.1"/>
    <property type="match status" value="1"/>
</dbReference>
<evidence type="ECO:0000256" key="5">
    <source>
        <dbReference type="ARBA" id="ARBA00022989"/>
    </source>
</evidence>
<evidence type="ECO:0000256" key="6">
    <source>
        <dbReference type="ARBA" id="ARBA00023136"/>
    </source>
</evidence>
<sequence length="130" mass="13650">MESALVIVIGVMTATGVYLMLASNLLCYLFGLILLSNAANLVIFVAGRLTRVVPPLIPKGAEAPVEPVANALPQAMILTAIVIGFGLLAFTLALVVGCYRELGTIDADNMRLAEPLSEPSTDSSPEHRGD</sequence>
<dbReference type="InterPro" id="IPR039428">
    <property type="entry name" value="NUOK/Mnh_C1-like"/>
</dbReference>
<keyword evidence="5 7" id="KW-1133">Transmembrane helix</keyword>
<keyword evidence="4 7" id="KW-0812">Transmembrane</keyword>
<comment type="caution">
    <text evidence="8">The sequence shown here is derived from an EMBL/GenBank/DDBJ whole genome shotgun (WGS) entry which is preliminary data.</text>
</comment>
<dbReference type="PANTHER" id="PTHR34583:SF2">
    <property type="entry name" value="ANTIPORTER SUBUNIT MNHC2-RELATED"/>
    <property type="match status" value="1"/>
</dbReference>
<dbReference type="Gene3D" id="1.10.287.3510">
    <property type="match status" value="1"/>
</dbReference>
<keyword evidence="6 7" id="KW-0472">Membrane</keyword>
<keyword evidence="3" id="KW-1003">Cell membrane</keyword>
<dbReference type="Pfam" id="PF00420">
    <property type="entry name" value="Oxidored_q2"/>
    <property type="match status" value="1"/>
</dbReference>
<name>A0ABS3E456_9GAMM</name>
<feature type="transmembrane region" description="Helical" evidence="7">
    <location>
        <begin position="6"/>
        <end position="31"/>
    </location>
</feature>
<organism evidence="8 9">
    <name type="scientific">Microbulbifer salipaludis</name>
    <dbReference type="NCBI Taxonomy" id="187980"/>
    <lineage>
        <taxon>Bacteria</taxon>
        <taxon>Pseudomonadati</taxon>
        <taxon>Pseudomonadota</taxon>
        <taxon>Gammaproteobacteria</taxon>
        <taxon>Cellvibrionales</taxon>
        <taxon>Microbulbiferaceae</taxon>
        <taxon>Microbulbifer</taxon>
    </lineage>
</organism>
<evidence type="ECO:0000256" key="3">
    <source>
        <dbReference type="ARBA" id="ARBA00022475"/>
    </source>
</evidence>
<evidence type="ECO:0000313" key="9">
    <source>
        <dbReference type="Proteomes" id="UP000664293"/>
    </source>
</evidence>
<proteinExistence type="inferred from homology"/>
<evidence type="ECO:0000256" key="7">
    <source>
        <dbReference type="SAM" id="Phobius"/>
    </source>
</evidence>
<dbReference type="EMBL" id="JAEKJR010000001">
    <property type="protein sequence ID" value="MBN8430075.1"/>
    <property type="molecule type" value="Genomic_DNA"/>
</dbReference>
<protein>
    <submittedName>
        <fullName evidence="8">Na+/H+ antiporter subunit C</fullName>
    </submittedName>
</protein>
<comment type="subcellular location">
    <subcellularLocation>
        <location evidence="1">Cell membrane</location>
        <topology evidence="1">Multi-pass membrane protein</topology>
    </subcellularLocation>
</comment>
<dbReference type="Proteomes" id="UP000664293">
    <property type="component" value="Unassembled WGS sequence"/>
</dbReference>
<evidence type="ECO:0000313" key="8">
    <source>
        <dbReference type="EMBL" id="MBN8430075.1"/>
    </source>
</evidence>
<evidence type="ECO:0000256" key="4">
    <source>
        <dbReference type="ARBA" id="ARBA00022692"/>
    </source>
</evidence>
<dbReference type="RefSeq" id="WP_206999465.1">
    <property type="nucleotide sequence ID" value="NZ_JAEKJR010000001.1"/>
</dbReference>
<keyword evidence="9" id="KW-1185">Reference proteome</keyword>
<evidence type="ECO:0000256" key="2">
    <source>
        <dbReference type="ARBA" id="ARBA00010388"/>
    </source>
</evidence>
<dbReference type="InterPro" id="IPR050601">
    <property type="entry name" value="CPA3_antiporter_subunitC"/>
</dbReference>
<reference evidence="8 9" key="1">
    <citation type="submission" date="2020-12" db="EMBL/GenBank/DDBJ databases">
        <title>Oil enriched cultivation method for isolating marine PHA-producing bacteria.</title>
        <authorList>
            <person name="Zheng W."/>
            <person name="Yu S."/>
            <person name="Huang Y."/>
        </authorList>
    </citation>
    <scope>NUCLEOTIDE SEQUENCE [LARGE SCALE GENOMIC DNA]</scope>
    <source>
        <strain evidence="8 9">SN0-2</strain>
    </source>
</reference>
<accession>A0ABS3E456</accession>
<gene>
    <name evidence="8" type="ORF">JF535_04320</name>
</gene>
<evidence type="ECO:0000256" key="1">
    <source>
        <dbReference type="ARBA" id="ARBA00004651"/>
    </source>
</evidence>
<feature type="transmembrane region" description="Helical" evidence="7">
    <location>
        <begin position="77"/>
        <end position="99"/>
    </location>
</feature>
<dbReference type="PANTHER" id="PTHR34583">
    <property type="entry name" value="ANTIPORTER SUBUNIT MNHC2-RELATED"/>
    <property type="match status" value="1"/>
</dbReference>